<dbReference type="OrthoDB" id="5242957at2"/>
<feature type="transmembrane region" description="Helical" evidence="6">
    <location>
        <begin position="129"/>
        <end position="148"/>
    </location>
</feature>
<name>A0A375I386_9ACTN</name>
<evidence type="ECO:0000256" key="1">
    <source>
        <dbReference type="ARBA" id="ARBA00004141"/>
    </source>
</evidence>
<feature type="transmembrane region" description="Helical" evidence="6">
    <location>
        <begin position="102"/>
        <end position="123"/>
    </location>
</feature>
<keyword evidence="3 6" id="KW-0812">Transmembrane</keyword>
<dbReference type="Pfam" id="PF03741">
    <property type="entry name" value="TerC"/>
    <property type="match status" value="1"/>
</dbReference>
<feature type="transmembrane region" description="Helical" evidence="6">
    <location>
        <begin position="297"/>
        <end position="319"/>
    </location>
</feature>
<gene>
    <name evidence="7" type="ORF">PROPJV5_2296</name>
</gene>
<dbReference type="InterPro" id="IPR022369">
    <property type="entry name" value="Integral_membrane_TerC_rswitch"/>
</dbReference>
<feature type="transmembrane region" description="Helical" evidence="6">
    <location>
        <begin position="6"/>
        <end position="27"/>
    </location>
</feature>
<dbReference type="PANTHER" id="PTHR30238">
    <property type="entry name" value="MEMBRANE BOUND PREDICTED REDOX MODULATOR"/>
    <property type="match status" value="1"/>
</dbReference>
<evidence type="ECO:0000313" key="8">
    <source>
        <dbReference type="Proteomes" id="UP000265962"/>
    </source>
</evidence>
<evidence type="ECO:0000256" key="4">
    <source>
        <dbReference type="ARBA" id="ARBA00022989"/>
    </source>
</evidence>
<dbReference type="PANTHER" id="PTHR30238:SF0">
    <property type="entry name" value="THYLAKOID MEMBRANE PROTEIN TERC, CHLOROPLASTIC"/>
    <property type="match status" value="1"/>
</dbReference>
<proteinExistence type="inferred from homology"/>
<comment type="subcellular location">
    <subcellularLocation>
        <location evidence="1">Membrane</location>
        <topology evidence="1">Multi-pass membrane protein</topology>
    </subcellularLocation>
</comment>
<dbReference type="EMBL" id="OMOH01000012">
    <property type="protein sequence ID" value="SPF69345.1"/>
    <property type="molecule type" value="Genomic_DNA"/>
</dbReference>
<protein>
    <submittedName>
        <fullName evidence="7">Integral membrane protein TerC</fullName>
    </submittedName>
</protein>
<feature type="transmembrane region" description="Helical" evidence="6">
    <location>
        <begin position="228"/>
        <end position="250"/>
    </location>
</feature>
<reference evidence="8" key="1">
    <citation type="submission" date="2018-02" db="EMBL/GenBank/DDBJ databases">
        <authorList>
            <person name="Hornung B."/>
        </authorList>
    </citation>
    <scope>NUCLEOTIDE SEQUENCE [LARGE SCALE GENOMIC DNA]</scope>
</reference>
<feature type="transmembrane region" description="Helical" evidence="6">
    <location>
        <begin position="257"/>
        <end position="277"/>
    </location>
</feature>
<dbReference type="AlphaFoldDB" id="A0A375I386"/>
<organism evidence="7 8">
    <name type="scientific">Propionibacterium ruminifibrarum</name>
    <dbReference type="NCBI Taxonomy" id="1962131"/>
    <lineage>
        <taxon>Bacteria</taxon>
        <taxon>Bacillati</taxon>
        <taxon>Actinomycetota</taxon>
        <taxon>Actinomycetes</taxon>
        <taxon>Propionibacteriales</taxon>
        <taxon>Propionibacteriaceae</taxon>
        <taxon>Propionibacterium</taxon>
    </lineage>
</organism>
<feature type="transmembrane region" description="Helical" evidence="6">
    <location>
        <begin position="72"/>
        <end position="90"/>
    </location>
</feature>
<accession>A0A375I386</accession>
<feature type="transmembrane region" description="Helical" evidence="6">
    <location>
        <begin position="195"/>
        <end position="216"/>
    </location>
</feature>
<evidence type="ECO:0000256" key="6">
    <source>
        <dbReference type="SAM" id="Phobius"/>
    </source>
</evidence>
<comment type="similarity">
    <text evidence="2">Belongs to the TerC family.</text>
</comment>
<keyword evidence="5 6" id="KW-0472">Membrane</keyword>
<evidence type="ECO:0000256" key="5">
    <source>
        <dbReference type="ARBA" id="ARBA00023136"/>
    </source>
</evidence>
<dbReference type="GO" id="GO:0016020">
    <property type="term" value="C:membrane"/>
    <property type="evidence" value="ECO:0007669"/>
    <property type="project" value="UniProtKB-SubCell"/>
</dbReference>
<dbReference type="Proteomes" id="UP000265962">
    <property type="component" value="Unassembled WGS sequence"/>
</dbReference>
<sequence>MHVSVLTWIITLVVMLGVLIADAVHMARNPHVPSVRECVAYISMYVGLAVVFGLCLHFFAGGTHSGEFFAGWLTEYSLSLDNLFIFLIIMRKMRVPRESQQFALLVGIMLALLFRGVFIALGATLIARLAWVFFIFGAWLIYTAVDLVRDYLRHDSDDDADDATEGRLMRWVKKAVPSTNEFDGDKVFVRVDGKILATSLFFVIVALGSTDVMFALDSIPAIFGLTQQPYIVFTANVFALMGLRQLYFLLGDLLNRLVYLPIGLSVLLTFIGVKLVLHAMNHYGLDARLGFDGEIPTSVSLLVIVGILAVTAAVSVWRIRHDRKAVERAKAERLAKDRARFEATQDQWS</sequence>
<dbReference type="InterPro" id="IPR005496">
    <property type="entry name" value="Integral_membrane_TerC"/>
</dbReference>
<keyword evidence="8" id="KW-1185">Reference proteome</keyword>
<feature type="transmembrane region" description="Helical" evidence="6">
    <location>
        <begin position="39"/>
        <end position="60"/>
    </location>
</feature>
<evidence type="ECO:0000256" key="3">
    <source>
        <dbReference type="ARBA" id="ARBA00022692"/>
    </source>
</evidence>
<keyword evidence="4 6" id="KW-1133">Transmembrane helix</keyword>
<evidence type="ECO:0000256" key="2">
    <source>
        <dbReference type="ARBA" id="ARBA00007511"/>
    </source>
</evidence>
<dbReference type="NCBIfam" id="TIGR03718">
    <property type="entry name" value="R_switched_Alx"/>
    <property type="match status" value="1"/>
</dbReference>
<dbReference type="RefSeq" id="WP_119716439.1">
    <property type="nucleotide sequence ID" value="NZ_OMOH01000012.1"/>
</dbReference>
<evidence type="ECO:0000313" key="7">
    <source>
        <dbReference type="EMBL" id="SPF69345.1"/>
    </source>
</evidence>